<evidence type="ECO:0000256" key="1">
    <source>
        <dbReference type="ARBA" id="ARBA00004429"/>
    </source>
</evidence>
<keyword evidence="2" id="KW-0813">Transport</keyword>
<comment type="similarity">
    <text evidence="8">Belongs to the TsuA/YedE (TC 9.B.102) family.</text>
</comment>
<comment type="caution">
    <text evidence="10">The sequence shown here is derived from an EMBL/GenBank/DDBJ whole genome shotgun (WGS) entry which is preliminary data.</text>
</comment>
<evidence type="ECO:0000256" key="5">
    <source>
        <dbReference type="ARBA" id="ARBA00022692"/>
    </source>
</evidence>
<feature type="transmembrane region" description="Helical" evidence="9">
    <location>
        <begin position="122"/>
        <end position="140"/>
    </location>
</feature>
<evidence type="ECO:0000256" key="9">
    <source>
        <dbReference type="SAM" id="Phobius"/>
    </source>
</evidence>
<keyword evidence="11" id="KW-1185">Reference proteome</keyword>
<keyword evidence="6 9" id="KW-1133">Transmembrane helix</keyword>
<dbReference type="AlphaFoldDB" id="A0A084JC13"/>
<reference evidence="10 11" key="1">
    <citation type="submission" date="2014-07" db="EMBL/GenBank/DDBJ databases">
        <title>Draft genome of Clostridium celerecrescens 152B isolated from sediments associated with methane hydrate from Krishna Godavari basin.</title>
        <authorList>
            <person name="Honkalas V.S."/>
            <person name="Dabir A.P."/>
            <person name="Arora P."/>
            <person name="Dhakephalkar P.K."/>
        </authorList>
    </citation>
    <scope>NUCLEOTIDE SEQUENCE [LARGE SCALE GENOMIC DNA]</scope>
    <source>
        <strain evidence="10 11">152B</strain>
    </source>
</reference>
<protein>
    <submittedName>
        <fullName evidence="10">YeeE/YedE family protein</fullName>
    </submittedName>
</protein>
<dbReference type="STRING" id="29354.IO98_22845"/>
<keyword evidence="4" id="KW-0997">Cell inner membrane</keyword>
<keyword evidence="3" id="KW-1003">Cell membrane</keyword>
<evidence type="ECO:0000313" key="10">
    <source>
        <dbReference type="EMBL" id="KEZ86497.1"/>
    </source>
</evidence>
<dbReference type="EMBL" id="JPME01000044">
    <property type="protein sequence ID" value="KEZ86497.1"/>
    <property type="molecule type" value="Genomic_DNA"/>
</dbReference>
<dbReference type="Proteomes" id="UP000028525">
    <property type="component" value="Unassembled WGS sequence"/>
</dbReference>
<dbReference type="PANTHER" id="PTHR30574:SF1">
    <property type="entry name" value="SULPHUR TRANSPORT DOMAIN-CONTAINING PROTEIN"/>
    <property type="match status" value="1"/>
</dbReference>
<keyword evidence="5 9" id="KW-0812">Transmembrane</keyword>
<gene>
    <name evidence="10" type="ORF">IO98_22845</name>
</gene>
<evidence type="ECO:0000256" key="2">
    <source>
        <dbReference type="ARBA" id="ARBA00022448"/>
    </source>
</evidence>
<organism evidence="10 11">
    <name type="scientific">Lacrimispora celerecrescens</name>
    <dbReference type="NCBI Taxonomy" id="29354"/>
    <lineage>
        <taxon>Bacteria</taxon>
        <taxon>Bacillati</taxon>
        <taxon>Bacillota</taxon>
        <taxon>Clostridia</taxon>
        <taxon>Lachnospirales</taxon>
        <taxon>Lachnospiraceae</taxon>
        <taxon>Lacrimispora</taxon>
    </lineage>
</organism>
<proteinExistence type="inferred from homology"/>
<dbReference type="GO" id="GO:0005886">
    <property type="term" value="C:plasma membrane"/>
    <property type="evidence" value="ECO:0007669"/>
    <property type="project" value="UniProtKB-SubCell"/>
</dbReference>
<evidence type="ECO:0000313" key="11">
    <source>
        <dbReference type="Proteomes" id="UP000028525"/>
    </source>
</evidence>
<dbReference type="InterPro" id="IPR007272">
    <property type="entry name" value="Sulf_transp_TsuA/YedE"/>
</dbReference>
<sequence length="182" mass="19507">MKQFFIKLGDHPIYKKLLKEPLTYVAGAVLLAVFQIAHFAALGSGWGVTSAFANWGTWIYKALGGDASGWVYYATEKMQKELNTSFLADGASIRNLGIVLGALAATLFASQFKIKKIKSFRQVIAAILGGLLMGYGARLANGCNIGALFTAIASFSLSGWVFGGFLLVGAFLGSKLLAKYFM</sequence>
<feature type="transmembrane region" description="Helical" evidence="9">
    <location>
        <begin position="146"/>
        <end position="172"/>
    </location>
</feature>
<evidence type="ECO:0000256" key="6">
    <source>
        <dbReference type="ARBA" id="ARBA00022989"/>
    </source>
</evidence>
<keyword evidence="7 9" id="KW-0472">Membrane</keyword>
<feature type="transmembrane region" description="Helical" evidence="9">
    <location>
        <begin position="91"/>
        <end position="110"/>
    </location>
</feature>
<name>A0A084JC13_9FIRM</name>
<feature type="transmembrane region" description="Helical" evidence="9">
    <location>
        <begin position="21"/>
        <end position="41"/>
    </location>
</feature>
<evidence type="ECO:0000256" key="8">
    <source>
        <dbReference type="ARBA" id="ARBA00035655"/>
    </source>
</evidence>
<accession>A0A084JC13</accession>
<evidence type="ECO:0000256" key="4">
    <source>
        <dbReference type="ARBA" id="ARBA00022519"/>
    </source>
</evidence>
<comment type="subcellular location">
    <subcellularLocation>
        <location evidence="1">Cell inner membrane</location>
        <topology evidence="1">Multi-pass membrane protein</topology>
    </subcellularLocation>
</comment>
<evidence type="ECO:0000256" key="3">
    <source>
        <dbReference type="ARBA" id="ARBA00022475"/>
    </source>
</evidence>
<evidence type="ECO:0000256" key="7">
    <source>
        <dbReference type="ARBA" id="ARBA00023136"/>
    </source>
</evidence>
<dbReference type="PANTHER" id="PTHR30574">
    <property type="entry name" value="INNER MEMBRANE PROTEIN YEDE"/>
    <property type="match status" value="1"/>
</dbReference>
<dbReference type="Pfam" id="PF04143">
    <property type="entry name" value="Sulf_transp"/>
    <property type="match status" value="1"/>
</dbReference>